<name>A0A318GCB9_KLEOX</name>
<dbReference type="Proteomes" id="UP000247485">
    <property type="component" value="Unassembled WGS sequence"/>
</dbReference>
<sequence>MAIVSGNNSADRQGFPWFGGIIGLAVGLTMLYYWSEWTHWWPGNLPEEMSPYMLVKGIDLGEVPLHAYGKLVLFGFLLVFLFPGYGKLPIAAWMLHNQPSGGTFFNWILRAWGFKCGVLVLVFCNLFFLRYVPSTALSLYSFILQHVSILASVVLGGVLVGDACRLARSADAPLRDLRLLMVLILGFQLHWPVQITLLNARNFDSLPEGWGITAALMIGVLLAFLLTAILAWGVCRMLGDENCRAWRGQFALFNGMIILCVTGKGGFGLVSYYLK</sequence>
<evidence type="ECO:0000256" key="1">
    <source>
        <dbReference type="SAM" id="Phobius"/>
    </source>
</evidence>
<gene>
    <name evidence="2" type="ORF">DET57_10170</name>
</gene>
<keyword evidence="1" id="KW-0472">Membrane</keyword>
<dbReference type="EMBL" id="QJJG01000001">
    <property type="protein sequence ID" value="PXW49373.1"/>
    <property type="molecule type" value="Genomic_DNA"/>
</dbReference>
<reference evidence="2 3" key="1">
    <citation type="submission" date="2018-05" db="EMBL/GenBank/DDBJ databases">
        <title>Freshwater and sediment microbial communities from various areas in North America, analyzing microbe dynamics in response to fracking.</title>
        <authorList>
            <person name="Lamendella R."/>
        </authorList>
    </citation>
    <scope>NUCLEOTIDE SEQUENCE [LARGE SCALE GENOMIC DNA]</scope>
    <source>
        <strain evidence="2 3">67</strain>
    </source>
</reference>
<accession>A0A318GCB9</accession>
<feature type="transmembrane region" description="Helical" evidence="1">
    <location>
        <begin position="179"/>
        <end position="198"/>
    </location>
</feature>
<evidence type="ECO:0000313" key="2">
    <source>
        <dbReference type="EMBL" id="PXW49373.1"/>
    </source>
</evidence>
<dbReference type="RefSeq" id="WP_110272100.1">
    <property type="nucleotide sequence ID" value="NZ_QJJG01000001.1"/>
</dbReference>
<evidence type="ECO:0000313" key="3">
    <source>
        <dbReference type="Proteomes" id="UP000247485"/>
    </source>
</evidence>
<proteinExistence type="predicted"/>
<feature type="transmembrane region" description="Helical" evidence="1">
    <location>
        <begin position="210"/>
        <end position="238"/>
    </location>
</feature>
<protein>
    <submittedName>
        <fullName evidence="2">Uncharacterized protein</fullName>
    </submittedName>
</protein>
<keyword evidence="1" id="KW-0812">Transmembrane</keyword>
<feature type="transmembrane region" description="Helical" evidence="1">
    <location>
        <begin position="15"/>
        <end position="34"/>
    </location>
</feature>
<feature type="transmembrane region" description="Helical" evidence="1">
    <location>
        <begin position="250"/>
        <end position="274"/>
    </location>
</feature>
<keyword evidence="1" id="KW-1133">Transmembrane helix</keyword>
<feature type="transmembrane region" description="Helical" evidence="1">
    <location>
        <begin position="71"/>
        <end position="95"/>
    </location>
</feature>
<comment type="caution">
    <text evidence="2">The sequence shown here is derived from an EMBL/GenBank/DDBJ whole genome shotgun (WGS) entry which is preliminary data.</text>
</comment>
<feature type="transmembrane region" description="Helical" evidence="1">
    <location>
        <begin position="143"/>
        <end position="167"/>
    </location>
</feature>
<organism evidence="2 3">
    <name type="scientific">Klebsiella oxytoca</name>
    <dbReference type="NCBI Taxonomy" id="571"/>
    <lineage>
        <taxon>Bacteria</taxon>
        <taxon>Pseudomonadati</taxon>
        <taxon>Pseudomonadota</taxon>
        <taxon>Gammaproteobacteria</taxon>
        <taxon>Enterobacterales</taxon>
        <taxon>Enterobacteriaceae</taxon>
        <taxon>Klebsiella/Raoultella group</taxon>
        <taxon>Klebsiella</taxon>
    </lineage>
</organism>
<feature type="transmembrane region" description="Helical" evidence="1">
    <location>
        <begin position="107"/>
        <end position="131"/>
    </location>
</feature>
<dbReference type="AlphaFoldDB" id="A0A318GCB9"/>